<keyword evidence="3" id="KW-1185">Reference proteome</keyword>
<name>B4DBV7_9BACT</name>
<dbReference type="Proteomes" id="UP000005824">
    <property type="component" value="Unassembled WGS sequence"/>
</dbReference>
<dbReference type="InParanoid" id="B4DBV7"/>
<protein>
    <submittedName>
        <fullName evidence="2">Uncharacterized protein</fullName>
    </submittedName>
</protein>
<reference evidence="2 3" key="1">
    <citation type="journal article" date="2011" name="J. Bacteriol.">
        <title>Genome sequence of Chthoniobacter flavus Ellin428, an aerobic heterotrophic soil bacterium.</title>
        <authorList>
            <person name="Kant R."/>
            <person name="van Passel M.W."/>
            <person name="Palva A."/>
            <person name="Lucas S."/>
            <person name="Lapidus A."/>
            <person name="Glavina Del Rio T."/>
            <person name="Dalin E."/>
            <person name="Tice H."/>
            <person name="Bruce D."/>
            <person name="Goodwin L."/>
            <person name="Pitluck S."/>
            <person name="Larimer F.W."/>
            <person name="Land M.L."/>
            <person name="Hauser L."/>
            <person name="Sangwan P."/>
            <person name="de Vos W.M."/>
            <person name="Janssen P.H."/>
            <person name="Smidt H."/>
        </authorList>
    </citation>
    <scope>NUCLEOTIDE SEQUENCE [LARGE SCALE GENOMIC DNA]</scope>
    <source>
        <strain evidence="2 3">Ellin428</strain>
    </source>
</reference>
<keyword evidence="1" id="KW-0812">Transmembrane</keyword>
<keyword evidence="1" id="KW-1133">Transmembrane helix</keyword>
<feature type="transmembrane region" description="Helical" evidence="1">
    <location>
        <begin position="21"/>
        <end position="41"/>
    </location>
</feature>
<sequence length="96" mass="10694">MKFLPLSDAGKKLRPKYRVPIMSLILSCMFSTFLADIWFAGWLARLLNVAANAPVKNQENGGLWCALVLAFFVIALIVGYLISFGILAGVLKWRYA</sequence>
<feature type="transmembrane region" description="Helical" evidence="1">
    <location>
        <begin position="61"/>
        <end position="91"/>
    </location>
</feature>
<proteinExistence type="predicted"/>
<evidence type="ECO:0000256" key="1">
    <source>
        <dbReference type="SAM" id="Phobius"/>
    </source>
</evidence>
<dbReference type="AlphaFoldDB" id="B4DBV7"/>
<evidence type="ECO:0000313" key="2">
    <source>
        <dbReference type="EMBL" id="EDY16073.1"/>
    </source>
</evidence>
<keyword evidence="1" id="KW-0472">Membrane</keyword>
<accession>B4DBV7</accession>
<comment type="caution">
    <text evidence="2">The sequence shown here is derived from an EMBL/GenBank/DDBJ whole genome shotgun (WGS) entry which is preliminary data.</text>
</comment>
<gene>
    <name evidence="2" type="ORF">CfE428DRAFT_6398</name>
</gene>
<dbReference type="EMBL" id="ABVL01000041">
    <property type="protein sequence ID" value="EDY16073.1"/>
    <property type="molecule type" value="Genomic_DNA"/>
</dbReference>
<organism evidence="2 3">
    <name type="scientific">Chthoniobacter flavus Ellin428</name>
    <dbReference type="NCBI Taxonomy" id="497964"/>
    <lineage>
        <taxon>Bacteria</taxon>
        <taxon>Pseudomonadati</taxon>
        <taxon>Verrucomicrobiota</taxon>
        <taxon>Spartobacteria</taxon>
        <taxon>Chthoniobacterales</taxon>
        <taxon>Chthoniobacteraceae</taxon>
        <taxon>Chthoniobacter</taxon>
    </lineage>
</organism>
<evidence type="ECO:0000313" key="3">
    <source>
        <dbReference type="Proteomes" id="UP000005824"/>
    </source>
</evidence>
<dbReference type="RefSeq" id="WP_006983716.1">
    <property type="nucleotide sequence ID" value="NZ_ABVL01000041.1"/>
</dbReference>
<dbReference type="STRING" id="497964.CfE428DRAFT_6398"/>